<dbReference type="PRINTS" id="PR01576">
    <property type="entry name" value="PDEFORMYLASE"/>
</dbReference>
<feature type="non-terminal residue" evidence="2">
    <location>
        <position position="100"/>
    </location>
</feature>
<dbReference type="PANTHER" id="PTHR10458:SF22">
    <property type="entry name" value="PEPTIDE DEFORMYLASE"/>
    <property type="match status" value="1"/>
</dbReference>
<dbReference type="PANTHER" id="PTHR10458">
    <property type="entry name" value="PEPTIDE DEFORMYLASE"/>
    <property type="match status" value="1"/>
</dbReference>
<gene>
    <name evidence="2" type="ORF">S12H4_14973</name>
</gene>
<protein>
    <recommendedName>
        <fullName evidence="3">Peptide deformylase</fullName>
    </recommendedName>
</protein>
<dbReference type="Pfam" id="PF01327">
    <property type="entry name" value="Pep_deformylase"/>
    <property type="match status" value="1"/>
</dbReference>
<dbReference type="InterPro" id="IPR036821">
    <property type="entry name" value="Peptide_deformylase_sf"/>
</dbReference>
<comment type="similarity">
    <text evidence="1">Belongs to the polypeptide deformylase family.</text>
</comment>
<comment type="caution">
    <text evidence="2">The sequence shown here is derived from an EMBL/GenBank/DDBJ whole genome shotgun (WGS) entry which is preliminary data.</text>
</comment>
<dbReference type="GO" id="GO:0042586">
    <property type="term" value="F:peptide deformylase activity"/>
    <property type="evidence" value="ECO:0007669"/>
    <property type="project" value="InterPro"/>
</dbReference>
<dbReference type="EMBL" id="BARW01007164">
    <property type="protein sequence ID" value="GAI85264.1"/>
    <property type="molecule type" value="Genomic_DNA"/>
</dbReference>
<dbReference type="AlphaFoldDB" id="X1TYX7"/>
<evidence type="ECO:0000256" key="1">
    <source>
        <dbReference type="ARBA" id="ARBA00010759"/>
    </source>
</evidence>
<dbReference type="CDD" id="cd00487">
    <property type="entry name" value="Pep_deformylase"/>
    <property type="match status" value="1"/>
</dbReference>
<name>X1TYX7_9ZZZZ</name>
<accession>X1TYX7</accession>
<proteinExistence type="inferred from homology"/>
<evidence type="ECO:0008006" key="3">
    <source>
        <dbReference type="Google" id="ProtNLM"/>
    </source>
</evidence>
<sequence>MLNIVTLGDERLEKHSILVPDFDGEIKSLIEQMFETMHANKGVGLAAVQVGKLIRLFITDVPKDAPRVFINPEVIETSVDQGSFEEGCLSIPEVNTDVIR</sequence>
<organism evidence="2">
    <name type="scientific">marine sediment metagenome</name>
    <dbReference type="NCBI Taxonomy" id="412755"/>
    <lineage>
        <taxon>unclassified sequences</taxon>
        <taxon>metagenomes</taxon>
        <taxon>ecological metagenomes</taxon>
    </lineage>
</organism>
<dbReference type="SUPFAM" id="SSF56420">
    <property type="entry name" value="Peptide deformylase"/>
    <property type="match status" value="1"/>
</dbReference>
<reference evidence="2" key="1">
    <citation type="journal article" date="2014" name="Front. Microbiol.">
        <title>High frequency of phylogenetically diverse reductive dehalogenase-homologous genes in deep subseafloor sedimentary metagenomes.</title>
        <authorList>
            <person name="Kawai M."/>
            <person name="Futagami T."/>
            <person name="Toyoda A."/>
            <person name="Takaki Y."/>
            <person name="Nishi S."/>
            <person name="Hori S."/>
            <person name="Arai W."/>
            <person name="Tsubouchi T."/>
            <person name="Morono Y."/>
            <person name="Uchiyama I."/>
            <person name="Ito T."/>
            <person name="Fujiyama A."/>
            <person name="Inagaki F."/>
            <person name="Takami H."/>
        </authorList>
    </citation>
    <scope>NUCLEOTIDE SEQUENCE</scope>
    <source>
        <strain evidence="2">Expedition CK06-06</strain>
    </source>
</reference>
<dbReference type="InterPro" id="IPR023635">
    <property type="entry name" value="Peptide_deformylase"/>
</dbReference>
<dbReference type="Gene3D" id="3.90.45.10">
    <property type="entry name" value="Peptide deformylase"/>
    <property type="match status" value="1"/>
</dbReference>
<evidence type="ECO:0000313" key="2">
    <source>
        <dbReference type="EMBL" id="GAI85264.1"/>
    </source>
</evidence>